<dbReference type="Proteomes" id="UP000824201">
    <property type="component" value="Unassembled WGS sequence"/>
</dbReference>
<sequence length="228" mass="26198">MKFRTIRQIIVCVMVIGISAWGISQKRTYTRILEGTNALDCFYVAEFPESLMETTLEDMQKMLPNSGFIIRATATGEKDYLFMVNQQEVLVQKVYQGEGIQVGEKINIVAGAGFVFRNVAEGKLAELGFVNEMREGQEYLIFLEKKINHLSFYNTNAKDTYQVMPTLITPIFGYEDRENVIIDIPQGTSTYVQYSLVRENEFFVTSKQALTTLIEMKHRFLNTYSKEN</sequence>
<protein>
    <submittedName>
        <fullName evidence="1">Uncharacterized protein</fullName>
    </submittedName>
</protein>
<comment type="caution">
    <text evidence="1">The sequence shown here is derived from an EMBL/GenBank/DDBJ whole genome shotgun (WGS) entry which is preliminary data.</text>
</comment>
<dbReference type="EMBL" id="DVHN01000170">
    <property type="protein sequence ID" value="HIR89703.1"/>
    <property type="molecule type" value="Genomic_DNA"/>
</dbReference>
<gene>
    <name evidence="1" type="ORF">IAC96_12230</name>
</gene>
<evidence type="ECO:0000313" key="2">
    <source>
        <dbReference type="Proteomes" id="UP000824201"/>
    </source>
</evidence>
<proteinExistence type="predicted"/>
<evidence type="ECO:0000313" key="1">
    <source>
        <dbReference type="EMBL" id="HIR89703.1"/>
    </source>
</evidence>
<name>A0A9D1EGU1_9FIRM</name>
<reference evidence="1" key="2">
    <citation type="journal article" date="2021" name="PeerJ">
        <title>Extensive microbial diversity within the chicken gut microbiome revealed by metagenomics and culture.</title>
        <authorList>
            <person name="Gilroy R."/>
            <person name="Ravi A."/>
            <person name="Getino M."/>
            <person name="Pursley I."/>
            <person name="Horton D.L."/>
            <person name="Alikhan N.F."/>
            <person name="Baker D."/>
            <person name="Gharbi K."/>
            <person name="Hall N."/>
            <person name="Watson M."/>
            <person name="Adriaenssens E.M."/>
            <person name="Foster-Nyarko E."/>
            <person name="Jarju S."/>
            <person name="Secka A."/>
            <person name="Antonio M."/>
            <person name="Oren A."/>
            <person name="Chaudhuri R.R."/>
            <person name="La Ragione R."/>
            <person name="Hildebrand F."/>
            <person name="Pallen M.J."/>
        </authorList>
    </citation>
    <scope>NUCLEOTIDE SEQUENCE</scope>
    <source>
        <strain evidence="1">ChiW13-3771</strain>
    </source>
</reference>
<reference evidence="1" key="1">
    <citation type="submission" date="2020-10" db="EMBL/GenBank/DDBJ databases">
        <authorList>
            <person name="Gilroy R."/>
        </authorList>
    </citation>
    <scope>NUCLEOTIDE SEQUENCE</scope>
    <source>
        <strain evidence="1">ChiW13-3771</strain>
    </source>
</reference>
<dbReference type="AlphaFoldDB" id="A0A9D1EGU1"/>
<accession>A0A9D1EGU1</accession>
<organism evidence="1 2">
    <name type="scientific">Candidatus Fimimorpha faecalis</name>
    <dbReference type="NCBI Taxonomy" id="2840824"/>
    <lineage>
        <taxon>Bacteria</taxon>
        <taxon>Bacillati</taxon>
        <taxon>Bacillota</taxon>
        <taxon>Clostridia</taxon>
        <taxon>Eubacteriales</taxon>
        <taxon>Candidatus Fimimorpha</taxon>
    </lineage>
</organism>